<proteinExistence type="predicted"/>
<comment type="caution">
    <text evidence="2">The sequence shown here is derived from an EMBL/GenBank/DDBJ whole genome shotgun (WGS) entry which is preliminary data.</text>
</comment>
<organism evidence="2 3">
    <name type="scientific">Leptospira kirschneri serovar Pomona</name>
    <dbReference type="NCBI Taxonomy" id="561005"/>
    <lineage>
        <taxon>Bacteria</taxon>
        <taxon>Pseudomonadati</taxon>
        <taxon>Spirochaetota</taxon>
        <taxon>Spirochaetia</taxon>
        <taxon>Leptospirales</taxon>
        <taxon>Leptospiraceae</taxon>
        <taxon>Leptospira</taxon>
    </lineage>
</organism>
<evidence type="ECO:0000256" key="1">
    <source>
        <dbReference type="SAM" id="Phobius"/>
    </source>
</evidence>
<reference evidence="2 3" key="1">
    <citation type="submission" date="2017-02" db="EMBL/GenBank/DDBJ databases">
        <title>Comparative genomic analysis of Brazilian Leptospira kirschneri strains of different serogroups.</title>
        <authorList>
            <person name="Moreno L.Z."/>
            <person name="Miraglia F."/>
            <person name="Kremer F.S."/>
            <person name="Eslabao M.R."/>
            <person name="Lilenbaum W."/>
            <person name="Dellagostin O.A."/>
            <person name="Moreno A.M."/>
        </authorList>
    </citation>
    <scope>NUCLEOTIDE SEQUENCE [LARGE SCALE GENOMIC DNA]</scope>
    <source>
        <strain evidence="2 3">M110/06</strain>
    </source>
</reference>
<keyword evidence="1" id="KW-0812">Transmembrane</keyword>
<keyword evidence="1" id="KW-0472">Membrane</keyword>
<dbReference type="RefSeq" id="WP_082293448.1">
    <property type="nucleotide sequence ID" value="NZ_MVIT01000077.1"/>
</dbReference>
<accession>A0A1T1DH79</accession>
<dbReference type="AlphaFoldDB" id="A0A1T1DH79"/>
<protein>
    <submittedName>
        <fullName evidence="2">Uncharacterized protein</fullName>
    </submittedName>
</protein>
<dbReference type="EMBL" id="MVIT01000077">
    <property type="protein sequence ID" value="OOV40208.1"/>
    <property type="molecule type" value="Genomic_DNA"/>
</dbReference>
<feature type="transmembrane region" description="Helical" evidence="1">
    <location>
        <begin position="20"/>
        <end position="41"/>
    </location>
</feature>
<keyword evidence="1" id="KW-1133">Transmembrane helix</keyword>
<dbReference type="Proteomes" id="UP000191008">
    <property type="component" value="Unassembled WGS sequence"/>
</dbReference>
<evidence type="ECO:0000313" key="2">
    <source>
        <dbReference type="EMBL" id="OOV40208.1"/>
    </source>
</evidence>
<name>A0A1T1DH79_9LEPT</name>
<sequence length="202" mass="23470">MEMVYLEIIKFLNEGSLSRVLLVLFSFLIFFLLSGAGFLWFKNPEFLNQILRTLTLRNSPEVSKEDESITPVQKSFPFDLIRGLFSNSLDFSFAEKGAILHFPPYMRTREQDELKELLQNIVSSVREVSTENRSIEFDFTNTQLVNPYSASLIFEVIEDVQANNGVYLVLSFRGKHLQEFEINVRKLLSRSDSKSVNVRKRR</sequence>
<evidence type="ECO:0000313" key="3">
    <source>
        <dbReference type="Proteomes" id="UP000191008"/>
    </source>
</evidence>
<gene>
    <name evidence="2" type="ORF">B1J93_17840</name>
</gene>